<dbReference type="SMART" id="SM00950">
    <property type="entry name" value="Piwi"/>
    <property type="match status" value="1"/>
</dbReference>
<organism evidence="4">
    <name type="scientific">Pyrenophora teres f. teres (strain 0-1)</name>
    <name type="common">Barley net blotch fungus</name>
    <name type="synonym">Drechslera teres f. teres</name>
    <dbReference type="NCBI Taxonomy" id="861557"/>
    <lineage>
        <taxon>Eukaryota</taxon>
        <taxon>Fungi</taxon>
        <taxon>Dikarya</taxon>
        <taxon>Ascomycota</taxon>
        <taxon>Pezizomycotina</taxon>
        <taxon>Dothideomycetes</taxon>
        <taxon>Pleosporomycetidae</taxon>
        <taxon>Pleosporales</taxon>
        <taxon>Pleosporineae</taxon>
        <taxon>Pleosporaceae</taxon>
        <taxon>Pyrenophora</taxon>
    </lineage>
</organism>
<feature type="region of interest" description="Disordered" evidence="1">
    <location>
        <begin position="323"/>
        <end position="353"/>
    </location>
</feature>
<dbReference type="InterPro" id="IPR036397">
    <property type="entry name" value="RNaseH_sf"/>
</dbReference>
<dbReference type="HOGENOM" id="CLU_321072_0_0_1"/>
<dbReference type="STRING" id="861557.E3RN89"/>
<evidence type="ECO:0000256" key="1">
    <source>
        <dbReference type="SAM" id="MobiDB-lite"/>
    </source>
</evidence>
<evidence type="ECO:0000313" key="3">
    <source>
        <dbReference type="EMBL" id="EFQ92814.1"/>
    </source>
</evidence>
<dbReference type="AlphaFoldDB" id="E3RN89"/>
<accession>E3RN89</accession>
<dbReference type="PANTHER" id="PTHR22891">
    <property type="entry name" value="EUKARYOTIC TRANSLATION INITIATION FACTOR 2C"/>
    <property type="match status" value="1"/>
</dbReference>
<feature type="compositionally biased region" description="Basic and acidic residues" evidence="1">
    <location>
        <begin position="228"/>
        <end position="245"/>
    </location>
</feature>
<protein>
    <recommendedName>
        <fullName evidence="2">Piwi domain-containing protein</fullName>
    </recommendedName>
</protein>
<evidence type="ECO:0000259" key="2">
    <source>
        <dbReference type="SMART" id="SM00950"/>
    </source>
</evidence>
<dbReference type="KEGG" id="pte:PTT_10025"/>
<reference evidence="3 4" key="1">
    <citation type="journal article" date="2010" name="Genome Biol.">
        <title>A first genome assembly of the barley fungal pathogen Pyrenophora teres f. teres.</title>
        <authorList>
            <person name="Ellwood S.R."/>
            <person name="Liu Z."/>
            <person name="Syme R.A."/>
            <person name="Lai Z."/>
            <person name="Hane J.K."/>
            <person name="Keiper F."/>
            <person name="Moffat C.S."/>
            <person name="Oliver R.P."/>
            <person name="Friesen T.L."/>
        </authorList>
    </citation>
    <scope>NUCLEOTIDE SEQUENCE [LARGE SCALE GENOMIC DNA]</scope>
    <source>
        <strain evidence="3 4">0-1</strain>
    </source>
</reference>
<dbReference type="InterPro" id="IPR003165">
    <property type="entry name" value="Piwi"/>
</dbReference>
<dbReference type="EMBL" id="GL534175">
    <property type="protein sequence ID" value="EFQ92814.1"/>
    <property type="molecule type" value="Genomic_DNA"/>
</dbReference>
<keyword evidence="4" id="KW-1185">Reference proteome</keyword>
<dbReference type="GO" id="GO:0003676">
    <property type="term" value="F:nucleic acid binding"/>
    <property type="evidence" value="ECO:0007669"/>
    <property type="project" value="InterPro"/>
</dbReference>
<feature type="region of interest" description="Disordered" evidence="1">
    <location>
        <begin position="224"/>
        <end position="245"/>
    </location>
</feature>
<dbReference type="Proteomes" id="UP000001067">
    <property type="component" value="Unassembled WGS sequence"/>
</dbReference>
<evidence type="ECO:0000313" key="4">
    <source>
        <dbReference type="Proteomes" id="UP000001067"/>
    </source>
</evidence>
<dbReference type="InterPro" id="IPR012337">
    <property type="entry name" value="RNaseH-like_sf"/>
</dbReference>
<feature type="region of interest" description="Disordered" evidence="1">
    <location>
        <begin position="1"/>
        <end position="35"/>
    </location>
</feature>
<feature type="domain" description="Piwi" evidence="2">
    <location>
        <begin position="624"/>
        <end position="913"/>
    </location>
</feature>
<dbReference type="SUPFAM" id="SSF53098">
    <property type="entry name" value="Ribonuclease H-like"/>
    <property type="match status" value="1"/>
</dbReference>
<dbReference type="Pfam" id="PF02171">
    <property type="entry name" value="Piwi"/>
    <property type="match status" value="1"/>
</dbReference>
<sequence>MSRRGKPKQQTKPPSDENVPEFFGKRLDNRPVPWDVQPPSKTAICHVDYRLGDSAALCVVPIQVSIKDEATDNPIPVTSRKLRCEAITELLNRLAPGKNIAHHLSHTTIKTGGKGEEKASPIEQLILFGSDKTDLLKALRGTYELNTTVMTIRKANGEMSAKPIYCNLISDGLKELAATDVDSTEYWRKLQIILRKSTQMATSSLTNKTAGFCTRTGSLLSYASNKSNDSKNALKEPSTKSDDEVTLREAPILNVLFRTTLKLDPNDRKIRAETDIVSGVRGGTNLSALILSTFGFAIVDSSNSSVLAKAKAMLVGLSVTRTYGRQSEPTPGPKAAATGMSHENGPISNSPPAKIRGALSDITTSTNNAAAQLSRPGVGNTTQKNPNSFPASTVIELKRAGDIPEFWKGNVRYSVAKYLKAYYDQTQPANFLNMPLANVGKDSWVPLHLLETVGSSTELQHVPSVGHMTTSLLEGLTRENIEANTENAKKVATNLIEKMRKSHSQLARILSDQIVACESVNHSPVPVTHISRAQNRASQSGRGIKYGMIYVQPKGLHDDGYKNLANLVADLLTAHAELEDDKKIVNIDQSFQGAVAVVPDIKPLLLPSSEQYPGVKAVHDSGPDTLIAIIDERGRSKLELRFIRSELQKFGNRKVGAVVQCISRKDLEIKNGRPSRFPIGALQHINAMHGNTNFVVHDAPEFPNRSLMVIGAHISHAGSDAASSCPSVASIVGSVDKDLMHYPGSARLQPTLKNTCWRKEMKLSKLKYEVESQIRDLKSMMIERIEAWVNKQGKVKAPHIVFYRHSNQVCNETTIQEEMQDIQIACDQFTGWEQGKITFSYVLVNKNAHSNSPYKSKDHPDKNSKQKFKITDGDAKGVGHKYEYFLGKNANIAIALPVHFAQKLAKRMYDYFRFAVTNQYDSVSSVLRRLHRPDHEGAENDKEMTEMMNEYLLHYGGASAASESSEAPARKNPWLENLDDKMFYL</sequence>
<dbReference type="Gene3D" id="3.30.420.10">
    <property type="entry name" value="Ribonuclease H-like superfamily/Ribonuclease H"/>
    <property type="match status" value="1"/>
</dbReference>
<name>E3RN89_PYRTT</name>
<gene>
    <name evidence="3" type="ORF">PTT_10025</name>
</gene>
<dbReference type="OrthoDB" id="3800893at2759"/>
<dbReference type="eggNOG" id="ENOG502RI5M">
    <property type="taxonomic scope" value="Eukaryota"/>
</dbReference>
<proteinExistence type="predicted"/>